<keyword evidence="5 8" id="KW-0812">Transmembrane</keyword>
<evidence type="ECO:0000256" key="2">
    <source>
        <dbReference type="ARBA" id="ARBA00022475"/>
    </source>
</evidence>
<comment type="subcellular location">
    <subcellularLocation>
        <location evidence="1">Cell membrane</location>
        <topology evidence="1">Multi-pass membrane protein</topology>
    </subcellularLocation>
</comment>
<evidence type="ECO:0000256" key="6">
    <source>
        <dbReference type="ARBA" id="ARBA00022989"/>
    </source>
</evidence>
<dbReference type="GO" id="GO:0009103">
    <property type="term" value="P:lipopolysaccharide biosynthetic process"/>
    <property type="evidence" value="ECO:0007669"/>
    <property type="project" value="UniProtKB-ARBA"/>
</dbReference>
<keyword evidence="3" id="KW-0328">Glycosyltransferase</keyword>
<protein>
    <recommendedName>
        <fullName evidence="11">Glycosyltransferase RgtA/B/C/D-like domain-containing protein</fullName>
    </recommendedName>
</protein>
<proteinExistence type="predicted"/>
<organism evidence="9 10">
    <name type="scientific">Lacunisphaera limnophila</name>
    <dbReference type="NCBI Taxonomy" id="1838286"/>
    <lineage>
        <taxon>Bacteria</taxon>
        <taxon>Pseudomonadati</taxon>
        <taxon>Verrucomicrobiota</taxon>
        <taxon>Opitutia</taxon>
        <taxon>Opitutales</taxon>
        <taxon>Opitutaceae</taxon>
        <taxon>Lacunisphaera</taxon>
    </lineage>
</organism>
<dbReference type="OrthoDB" id="9809099at2"/>
<dbReference type="RefSeq" id="WP_069962169.1">
    <property type="nucleotide sequence ID" value="NZ_CP016094.1"/>
</dbReference>
<reference evidence="9 10" key="1">
    <citation type="submission" date="2016-06" db="EMBL/GenBank/DDBJ databases">
        <title>Three novel species with peptidoglycan cell walls form the new genus Lacunisphaera gen. nov. in the family Opitutaceae of the verrucomicrobial subdivision 4.</title>
        <authorList>
            <person name="Rast P."/>
            <person name="Gloeckner I."/>
            <person name="Jogler M."/>
            <person name="Boedeker C."/>
            <person name="Jeske O."/>
            <person name="Wiegand S."/>
            <person name="Reinhardt R."/>
            <person name="Schumann P."/>
            <person name="Rohde M."/>
            <person name="Spring S."/>
            <person name="Gloeckner F.O."/>
            <person name="Jogler C."/>
        </authorList>
    </citation>
    <scope>NUCLEOTIDE SEQUENCE [LARGE SCALE GENOMIC DNA]</scope>
    <source>
        <strain evidence="9 10">IG16b</strain>
    </source>
</reference>
<evidence type="ECO:0000256" key="7">
    <source>
        <dbReference type="ARBA" id="ARBA00023136"/>
    </source>
</evidence>
<dbReference type="GO" id="GO:0016763">
    <property type="term" value="F:pentosyltransferase activity"/>
    <property type="evidence" value="ECO:0007669"/>
    <property type="project" value="TreeGrafter"/>
</dbReference>
<keyword evidence="7 8" id="KW-0472">Membrane</keyword>
<feature type="transmembrane region" description="Helical" evidence="8">
    <location>
        <begin position="337"/>
        <end position="357"/>
    </location>
</feature>
<evidence type="ECO:0000256" key="8">
    <source>
        <dbReference type="SAM" id="Phobius"/>
    </source>
</evidence>
<evidence type="ECO:0008006" key="11">
    <source>
        <dbReference type="Google" id="ProtNLM"/>
    </source>
</evidence>
<keyword evidence="4" id="KW-0808">Transferase</keyword>
<evidence type="ECO:0000256" key="5">
    <source>
        <dbReference type="ARBA" id="ARBA00022692"/>
    </source>
</evidence>
<keyword evidence="10" id="KW-1185">Reference proteome</keyword>
<feature type="transmembrane region" description="Helical" evidence="8">
    <location>
        <begin position="222"/>
        <end position="241"/>
    </location>
</feature>
<feature type="transmembrane region" description="Helical" evidence="8">
    <location>
        <begin position="12"/>
        <end position="30"/>
    </location>
</feature>
<dbReference type="Proteomes" id="UP000095228">
    <property type="component" value="Chromosome"/>
</dbReference>
<gene>
    <name evidence="9" type="ORF">Verru16b_02039</name>
</gene>
<dbReference type="PANTHER" id="PTHR33908:SF11">
    <property type="entry name" value="MEMBRANE PROTEIN"/>
    <property type="match status" value="1"/>
</dbReference>
<dbReference type="GO" id="GO:0005886">
    <property type="term" value="C:plasma membrane"/>
    <property type="evidence" value="ECO:0007669"/>
    <property type="project" value="UniProtKB-SubCell"/>
</dbReference>
<sequence>MIGTDHSRTSPRALAVMFGLVLLLALALLTRSWHASLLDRYEFRQLQTALSTWWIASAGWQLDYLFPLFGPPWSVPMEFPVYQIIVATLHQATGLPLEQAGRLTGIIFLLACLPALYDLLGFASLPPSRRLVVLAVVLSSPVYLFYARTFMIETTALCFSVWFLALLRRSLENPRALWILATTAAGVLAGLTKITTFLVFGLPALALVLNSLRQPTTAVRRNLVAAIIPAVVSLGLAWWWVRHGDAVKDSNPFTGFLAARELHHWNFGALGLRFDWSFWVHLQETVVDHNLAEGAIAIALLCAPFAPARTRWIAGVAVLGFLSGPLVFANLYHIHDYYYAANSLLLLAAAGLMLAAAWDDARLPRGTNWLALGLILLFQFHAYYRGYYSHHRNPAPPPPPLAALIRDAVPADGVVLIYGADWNPLLPYYFQRRAVMVPGERENETAVLDDIIAQLPPRRIAAMVIHGDKLRDRPDFIRERAARFGLSPAPAATHGDDALYLPAGTAPANLLDLAPVLTDDTFPAGLPANLLTGPALALFQPAPHAVHSQYGIGSAELDGRLILNAHAPAELVFRPAPGARRFQAVAGLPDAAFAPDGKAVTDGISLEVVAVPADGPRRLLYRRQLDPARQPADRGPQTIDLTLPAGFSGDLHLRLGNGPAGSPTNDWAYVAKVEIR</sequence>
<dbReference type="InterPro" id="IPR050297">
    <property type="entry name" value="LipidA_mod_glycosyltrf_83"/>
</dbReference>
<dbReference type="EMBL" id="CP016094">
    <property type="protein sequence ID" value="AOS44970.1"/>
    <property type="molecule type" value="Genomic_DNA"/>
</dbReference>
<evidence type="ECO:0000256" key="4">
    <source>
        <dbReference type="ARBA" id="ARBA00022679"/>
    </source>
</evidence>
<feature type="transmembrane region" description="Helical" evidence="8">
    <location>
        <begin position="106"/>
        <end position="125"/>
    </location>
</feature>
<name>A0A1D8AVP8_9BACT</name>
<dbReference type="STRING" id="1838286.Verru16b_02039"/>
<evidence type="ECO:0000313" key="9">
    <source>
        <dbReference type="EMBL" id="AOS44970.1"/>
    </source>
</evidence>
<keyword evidence="6 8" id="KW-1133">Transmembrane helix</keyword>
<dbReference type="AlphaFoldDB" id="A0A1D8AVP8"/>
<feature type="transmembrane region" description="Helical" evidence="8">
    <location>
        <begin position="177"/>
        <end position="202"/>
    </location>
</feature>
<evidence type="ECO:0000256" key="1">
    <source>
        <dbReference type="ARBA" id="ARBA00004651"/>
    </source>
</evidence>
<accession>A0A1D8AVP8</accession>
<evidence type="ECO:0000256" key="3">
    <source>
        <dbReference type="ARBA" id="ARBA00022676"/>
    </source>
</evidence>
<feature type="transmembrane region" description="Helical" evidence="8">
    <location>
        <begin position="312"/>
        <end position="331"/>
    </location>
</feature>
<evidence type="ECO:0000313" key="10">
    <source>
        <dbReference type="Proteomes" id="UP000095228"/>
    </source>
</evidence>
<dbReference type="PANTHER" id="PTHR33908">
    <property type="entry name" value="MANNOSYLTRANSFERASE YKCB-RELATED"/>
    <property type="match status" value="1"/>
</dbReference>
<keyword evidence="2" id="KW-1003">Cell membrane</keyword>
<dbReference type="KEGG" id="obg:Verru16b_02039"/>